<keyword evidence="2" id="KW-0413">Isomerase</keyword>
<dbReference type="EMBL" id="FWYB01000012">
    <property type="protein sequence ID" value="SMD08471.1"/>
    <property type="molecule type" value="Genomic_DNA"/>
</dbReference>
<feature type="domain" description="Thioredoxin" evidence="1">
    <location>
        <begin position="332"/>
        <end position="481"/>
    </location>
</feature>
<name>A0A1W2EFG6_9SPHI</name>
<dbReference type="PROSITE" id="PS51352">
    <property type="entry name" value="THIOREDOXIN_2"/>
    <property type="match status" value="1"/>
</dbReference>
<dbReference type="Gene3D" id="3.40.30.10">
    <property type="entry name" value="Glutaredoxin"/>
    <property type="match status" value="1"/>
</dbReference>
<evidence type="ECO:0000313" key="2">
    <source>
        <dbReference type="EMBL" id="SMD08471.1"/>
    </source>
</evidence>
<sequence length="481" mass="54646">MKVLSIILVFFLKIGSADCSPQPDVKPVGSITITGKVTGLDSTMLHSELGLSVYTGNDIDLKTGTPRDGSVYPFEIKKGHFYLKIPVTSKYSYLKFRLLKSINFLSYGFPLIKVGDSINLDIDDSEISITGKNPQFWDLQKRAYANSVFLSGSPSSVSDISRLFAKTDSLINTFSSALLTYPADEELKKILKINIESRLRMSLLNKFKVVSLTNDLSSNTSIRTSLDNYFQVWSRINDPVVLNNTPQYLDAVLLYYQLRTLFSAELRNKKFNQLYEEINRHTSGLLRDKLVTYLFWKKAGLSGDMQTLFFKELNRIQDGNSKEIMTEILHAKVKGAKVPDFKFETLDRKKISLTDFKGKMVVCHFWFIKCGACVRLVKNLDPIIKKFSNDPSIIFINVNVDKQRDLWLKSIEEGTHTSDVEISLFTEGLGTSHPLIKHYGYTSYPKLMVIGKNGELLSSDFPQPSDQESGKVFEMFLRKNR</sequence>
<dbReference type="Pfam" id="PF00578">
    <property type="entry name" value="AhpC-TSA"/>
    <property type="match status" value="1"/>
</dbReference>
<gene>
    <name evidence="2" type="ORF">SAMN04488101_11230</name>
</gene>
<keyword evidence="3" id="KW-1185">Reference proteome</keyword>
<dbReference type="STRING" id="475255.SAMN04488101_11230"/>
<dbReference type="InterPro" id="IPR050553">
    <property type="entry name" value="Thioredoxin_ResA/DsbE_sf"/>
</dbReference>
<dbReference type="OrthoDB" id="9815205at2"/>
<reference evidence="2 3" key="1">
    <citation type="submission" date="2017-04" db="EMBL/GenBank/DDBJ databases">
        <authorList>
            <person name="Afonso C.L."/>
            <person name="Miller P.J."/>
            <person name="Scott M.A."/>
            <person name="Spackman E."/>
            <person name="Goraichik I."/>
            <person name="Dimitrov K.M."/>
            <person name="Suarez D.L."/>
            <person name="Swayne D.E."/>
        </authorList>
    </citation>
    <scope>NUCLEOTIDE SEQUENCE [LARGE SCALE GENOMIC DNA]</scope>
    <source>
        <strain evidence="2 3">DSM 19625</strain>
    </source>
</reference>
<dbReference type="PANTHER" id="PTHR42852:SF13">
    <property type="entry name" value="PROTEIN DIPZ"/>
    <property type="match status" value="1"/>
</dbReference>
<protein>
    <submittedName>
        <fullName evidence="2">Thiol-disulfide isomerase or thioredoxin</fullName>
    </submittedName>
</protein>
<proteinExistence type="predicted"/>
<dbReference type="GO" id="GO:0016853">
    <property type="term" value="F:isomerase activity"/>
    <property type="evidence" value="ECO:0007669"/>
    <property type="project" value="UniProtKB-KW"/>
</dbReference>
<dbReference type="GO" id="GO:0016491">
    <property type="term" value="F:oxidoreductase activity"/>
    <property type="evidence" value="ECO:0007669"/>
    <property type="project" value="InterPro"/>
</dbReference>
<evidence type="ECO:0000259" key="1">
    <source>
        <dbReference type="PROSITE" id="PS51352"/>
    </source>
</evidence>
<evidence type="ECO:0000313" key="3">
    <source>
        <dbReference type="Proteomes" id="UP000192678"/>
    </source>
</evidence>
<dbReference type="SUPFAM" id="SSF52833">
    <property type="entry name" value="Thioredoxin-like"/>
    <property type="match status" value="1"/>
</dbReference>
<dbReference type="Proteomes" id="UP000192678">
    <property type="component" value="Unassembled WGS sequence"/>
</dbReference>
<dbReference type="InterPro" id="IPR013766">
    <property type="entry name" value="Thioredoxin_domain"/>
</dbReference>
<accession>A0A1W2EFG6</accession>
<dbReference type="AlphaFoldDB" id="A0A1W2EFG6"/>
<dbReference type="InterPro" id="IPR000866">
    <property type="entry name" value="AhpC/TSA"/>
</dbReference>
<dbReference type="InterPro" id="IPR036249">
    <property type="entry name" value="Thioredoxin-like_sf"/>
</dbReference>
<dbReference type="PANTHER" id="PTHR42852">
    <property type="entry name" value="THIOL:DISULFIDE INTERCHANGE PROTEIN DSBE"/>
    <property type="match status" value="1"/>
</dbReference>
<organism evidence="2 3">
    <name type="scientific">Pedobacter nyackensis</name>
    <dbReference type="NCBI Taxonomy" id="475255"/>
    <lineage>
        <taxon>Bacteria</taxon>
        <taxon>Pseudomonadati</taxon>
        <taxon>Bacteroidota</taxon>
        <taxon>Sphingobacteriia</taxon>
        <taxon>Sphingobacteriales</taxon>
        <taxon>Sphingobacteriaceae</taxon>
        <taxon>Pedobacter</taxon>
    </lineage>
</organism>
<dbReference type="GO" id="GO:0016209">
    <property type="term" value="F:antioxidant activity"/>
    <property type="evidence" value="ECO:0007669"/>
    <property type="project" value="InterPro"/>
</dbReference>
<dbReference type="RefSeq" id="WP_084291047.1">
    <property type="nucleotide sequence ID" value="NZ_FWYB01000012.1"/>
</dbReference>